<dbReference type="Proteomes" id="UP000663853">
    <property type="component" value="Unassembled WGS sequence"/>
</dbReference>
<gene>
    <name evidence="1" type="ORF">RDB_LOCUS4018</name>
</gene>
<organism evidence="1 2">
    <name type="scientific">Rhizoctonia solani</name>
    <dbReference type="NCBI Taxonomy" id="456999"/>
    <lineage>
        <taxon>Eukaryota</taxon>
        <taxon>Fungi</taxon>
        <taxon>Dikarya</taxon>
        <taxon>Basidiomycota</taxon>
        <taxon>Agaricomycotina</taxon>
        <taxon>Agaricomycetes</taxon>
        <taxon>Cantharellales</taxon>
        <taxon>Ceratobasidiaceae</taxon>
        <taxon>Rhizoctonia</taxon>
    </lineage>
</organism>
<comment type="caution">
    <text evidence="1">The sequence shown here is derived from an EMBL/GenBank/DDBJ whole genome shotgun (WGS) entry which is preliminary data.</text>
</comment>
<name>A0A8H2X0P1_9AGAM</name>
<reference evidence="1" key="1">
    <citation type="submission" date="2021-01" db="EMBL/GenBank/DDBJ databases">
        <authorList>
            <person name="Kaushik A."/>
        </authorList>
    </citation>
    <scope>NUCLEOTIDE SEQUENCE</scope>
    <source>
        <strain evidence="1">AG6-10EEA</strain>
    </source>
</reference>
<sequence length="140" mass="16017">MSTQWLQRLDKPHQPVLSNRSLECSSEIMSEEKKQAMIQKIRRTKPEYFILRITAIEDEESGDEDMDVDGNQITNTQPDAMEMEIVKEVSPSEELIWASKTVELEAGAHMMVESGDAIAARVKKRKAEELSRAATRPRRE</sequence>
<proteinExistence type="predicted"/>
<dbReference type="EMBL" id="CAJMXA010000061">
    <property type="protein sequence ID" value="CAE6413841.1"/>
    <property type="molecule type" value="Genomic_DNA"/>
</dbReference>
<evidence type="ECO:0000313" key="1">
    <source>
        <dbReference type="EMBL" id="CAE6413841.1"/>
    </source>
</evidence>
<evidence type="ECO:0000313" key="2">
    <source>
        <dbReference type="Proteomes" id="UP000663853"/>
    </source>
</evidence>
<accession>A0A8H2X0P1</accession>
<protein>
    <submittedName>
        <fullName evidence="1">Uncharacterized protein</fullName>
    </submittedName>
</protein>
<dbReference type="AlphaFoldDB" id="A0A8H2X0P1"/>